<proteinExistence type="predicted"/>
<evidence type="ECO:0000313" key="1">
    <source>
        <dbReference type="EMBL" id="KAL2797262.1"/>
    </source>
</evidence>
<sequence length="109" mass="12374">MADENKALQWVRDFFKNTPQPGEEHFGVSIPDNAPEGTFYLGVGKVIETGVTASGGTYIWVEPYSRRNPSIFDGSYDHDEGKRTAYYRFFHPSTCEAMPAEYLPPYQLN</sequence>
<dbReference type="EMBL" id="JBFTWV010000020">
    <property type="protein sequence ID" value="KAL2797262.1"/>
    <property type="molecule type" value="Genomic_DNA"/>
</dbReference>
<keyword evidence="2" id="KW-1185">Reference proteome</keyword>
<gene>
    <name evidence="1" type="ORF">BJX66DRAFT_335165</name>
</gene>
<reference evidence="1 2" key="1">
    <citation type="submission" date="2024-07" db="EMBL/GenBank/DDBJ databases">
        <title>Section-level genome sequencing and comparative genomics of Aspergillus sections Usti and Cavernicolus.</title>
        <authorList>
            <consortium name="Lawrence Berkeley National Laboratory"/>
            <person name="Nybo J.L."/>
            <person name="Vesth T.C."/>
            <person name="Theobald S."/>
            <person name="Frisvad J.C."/>
            <person name="Larsen T.O."/>
            <person name="Kjaerboelling I."/>
            <person name="Rothschild-Mancinelli K."/>
            <person name="Lyhne E.K."/>
            <person name="Kogle M.E."/>
            <person name="Barry K."/>
            <person name="Clum A."/>
            <person name="Na H."/>
            <person name="Ledsgaard L."/>
            <person name="Lin J."/>
            <person name="Lipzen A."/>
            <person name="Kuo A."/>
            <person name="Riley R."/>
            <person name="Mondo S."/>
            <person name="Labutti K."/>
            <person name="Haridas S."/>
            <person name="Pangalinan J."/>
            <person name="Salamov A.A."/>
            <person name="Simmons B.A."/>
            <person name="Magnuson J.K."/>
            <person name="Chen J."/>
            <person name="Drula E."/>
            <person name="Henrissat B."/>
            <person name="Wiebenga A."/>
            <person name="Lubbers R.J."/>
            <person name="Gomes A.C."/>
            <person name="Makela M.R."/>
            <person name="Stajich J."/>
            <person name="Grigoriev I.V."/>
            <person name="Mortensen U.H."/>
            <person name="De Vries R.P."/>
            <person name="Baker S.E."/>
            <person name="Andersen M.R."/>
        </authorList>
    </citation>
    <scope>NUCLEOTIDE SEQUENCE [LARGE SCALE GENOMIC DNA]</scope>
    <source>
        <strain evidence="1 2">CBS 209.92</strain>
    </source>
</reference>
<protein>
    <submittedName>
        <fullName evidence="1">Uncharacterized protein</fullName>
    </submittedName>
</protein>
<comment type="caution">
    <text evidence="1">The sequence shown here is derived from an EMBL/GenBank/DDBJ whole genome shotgun (WGS) entry which is preliminary data.</text>
</comment>
<name>A0ABR4GDZ1_9EURO</name>
<dbReference type="Proteomes" id="UP001610563">
    <property type="component" value="Unassembled WGS sequence"/>
</dbReference>
<evidence type="ECO:0000313" key="2">
    <source>
        <dbReference type="Proteomes" id="UP001610563"/>
    </source>
</evidence>
<accession>A0ABR4GDZ1</accession>
<organism evidence="1 2">
    <name type="scientific">Aspergillus keveii</name>
    <dbReference type="NCBI Taxonomy" id="714993"/>
    <lineage>
        <taxon>Eukaryota</taxon>
        <taxon>Fungi</taxon>
        <taxon>Dikarya</taxon>
        <taxon>Ascomycota</taxon>
        <taxon>Pezizomycotina</taxon>
        <taxon>Eurotiomycetes</taxon>
        <taxon>Eurotiomycetidae</taxon>
        <taxon>Eurotiales</taxon>
        <taxon>Aspergillaceae</taxon>
        <taxon>Aspergillus</taxon>
        <taxon>Aspergillus subgen. Nidulantes</taxon>
    </lineage>
</organism>